<feature type="transmembrane region" description="Helical" evidence="1">
    <location>
        <begin position="12"/>
        <end position="30"/>
    </location>
</feature>
<name>A0ABR7KU47_9SPHI</name>
<reference evidence="2 3" key="1">
    <citation type="submission" date="2020-08" db="EMBL/GenBank/DDBJ databases">
        <authorList>
            <person name="Sun Q."/>
            <person name="Inoue M."/>
        </authorList>
    </citation>
    <scope>NUCLEOTIDE SEQUENCE [LARGE SCALE GENOMIC DNA]</scope>
    <source>
        <strain evidence="2 3">CCM 8938</strain>
    </source>
</reference>
<protein>
    <recommendedName>
        <fullName evidence="4">DUF4405 domain-containing protein</fullName>
    </recommendedName>
</protein>
<keyword evidence="1" id="KW-0812">Transmembrane</keyword>
<feature type="transmembrane region" description="Helical" evidence="1">
    <location>
        <begin position="130"/>
        <end position="149"/>
    </location>
</feature>
<gene>
    <name evidence="2" type="ORF">H7U22_14475</name>
</gene>
<accession>A0ABR7KU47</accession>
<dbReference type="Proteomes" id="UP000652755">
    <property type="component" value="Unassembled WGS sequence"/>
</dbReference>
<evidence type="ECO:0008006" key="4">
    <source>
        <dbReference type="Google" id="ProtNLM"/>
    </source>
</evidence>
<proteinExistence type="predicted"/>
<feature type="transmembrane region" description="Helical" evidence="1">
    <location>
        <begin position="170"/>
        <end position="190"/>
    </location>
</feature>
<feature type="transmembrane region" description="Helical" evidence="1">
    <location>
        <begin position="90"/>
        <end position="110"/>
    </location>
</feature>
<keyword evidence="1" id="KW-1133">Transmembrane helix</keyword>
<dbReference type="InterPro" id="IPR034804">
    <property type="entry name" value="SQR/QFR_C/D"/>
</dbReference>
<comment type="caution">
    <text evidence="2">The sequence shown here is derived from an EMBL/GenBank/DDBJ whole genome shotgun (WGS) entry which is preliminary data.</text>
</comment>
<dbReference type="SUPFAM" id="SSF81343">
    <property type="entry name" value="Fumarate reductase respiratory complex transmembrane subunits"/>
    <property type="match status" value="1"/>
</dbReference>
<evidence type="ECO:0000313" key="2">
    <source>
        <dbReference type="EMBL" id="MBC6111626.1"/>
    </source>
</evidence>
<organism evidence="2 3">
    <name type="scientific">Pedobacter fastidiosus</name>
    <dbReference type="NCBI Taxonomy" id="2765361"/>
    <lineage>
        <taxon>Bacteria</taxon>
        <taxon>Pseudomonadati</taxon>
        <taxon>Bacteroidota</taxon>
        <taxon>Sphingobacteriia</taxon>
        <taxon>Sphingobacteriales</taxon>
        <taxon>Sphingobacteriaceae</taxon>
        <taxon>Pedobacter</taxon>
    </lineage>
</organism>
<dbReference type="RefSeq" id="WP_187072073.1">
    <property type="nucleotide sequence ID" value="NZ_JACRYL010000012.1"/>
</dbReference>
<keyword evidence="1" id="KW-0472">Membrane</keyword>
<feature type="transmembrane region" description="Helical" evidence="1">
    <location>
        <begin position="50"/>
        <end position="70"/>
    </location>
</feature>
<keyword evidence="3" id="KW-1185">Reference proteome</keyword>
<dbReference type="EMBL" id="JACRYL010000012">
    <property type="protein sequence ID" value="MBC6111626.1"/>
    <property type="molecule type" value="Genomic_DNA"/>
</dbReference>
<evidence type="ECO:0000256" key="1">
    <source>
        <dbReference type="SAM" id="Phobius"/>
    </source>
</evidence>
<evidence type="ECO:0000313" key="3">
    <source>
        <dbReference type="Proteomes" id="UP000652755"/>
    </source>
</evidence>
<sequence>MNTKKLHYISGITLSIFIGLHLFNHFYSLFGVAAHINLMNILRLFYRNTVVEIILLLSVLVQIISGFKLIKNKKKINLSGFEKLHVWTGIYLSIFLIFHLAAVFGGRFYLHLNTNVYFGAAGLNTFPYNLFFTPYYSLAIISVFGHIASVHKAKAKHNFIGLNPNKQAKIILYFGFALTCIILFGLTNHFHGLTIPKEYNILIGKWATRI</sequence>